<dbReference type="AlphaFoldDB" id="A0A383BU31"/>
<organism evidence="1">
    <name type="scientific">marine metagenome</name>
    <dbReference type="NCBI Taxonomy" id="408172"/>
    <lineage>
        <taxon>unclassified sequences</taxon>
        <taxon>metagenomes</taxon>
        <taxon>ecological metagenomes</taxon>
    </lineage>
</organism>
<evidence type="ECO:0000313" key="1">
    <source>
        <dbReference type="EMBL" id="SVE23340.1"/>
    </source>
</evidence>
<protein>
    <submittedName>
        <fullName evidence="1">Uncharacterized protein</fullName>
    </submittedName>
</protein>
<gene>
    <name evidence="1" type="ORF">METZ01_LOCUS476194</name>
</gene>
<sequence length="83" mass="9752">MKTFKEYSLDDKMDKAVSDEIKKRKLARHPVNATDDYKMKTKKNLAFKFPTPSGEMMFHVYLRKMAPPASKDTKAFNYDIEDK</sequence>
<proteinExistence type="predicted"/>
<name>A0A383BU31_9ZZZZ</name>
<dbReference type="EMBL" id="UINC01203199">
    <property type="protein sequence ID" value="SVE23340.1"/>
    <property type="molecule type" value="Genomic_DNA"/>
</dbReference>
<accession>A0A383BU31</accession>
<reference evidence="1" key="1">
    <citation type="submission" date="2018-05" db="EMBL/GenBank/DDBJ databases">
        <authorList>
            <person name="Lanie J.A."/>
            <person name="Ng W.-L."/>
            <person name="Kazmierczak K.M."/>
            <person name="Andrzejewski T.M."/>
            <person name="Davidsen T.M."/>
            <person name="Wayne K.J."/>
            <person name="Tettelin H."/>
            <person name="Glass J.I."/>
            <person name="Rusch D."/>
            <person name="Podicherti R."/>
            <person name="Tsui H.-C.T."/>
            <person name="Winkler M.E."/>
        </authorList>
    </citation>
    <scope>NUCLEOTIDE SEQUENCE</scope>
</reference>